<feature type="region of interest" description="Disordered" evidence="2">
    <location>
        <begin position="549"/>
        <end position="641"/>
    </location>
</feature>
<feature type="transmembrane region" description="Helical" evidence="3">
    <location>
        <begin position="497"/>
        <end position="522"/>
    </location>
</feature>
<feature type="transmembrane region" description="Helical" evidence="3">
    <location>
        <begin position="450"/>
        <end position="476"/>
    </location>
</feature>
<keyword evidence="3" id="KW-0472">Membrane</keyword>
<evidence type="ECO:0000259" key="4">
    <source>
        <dbReference type="Pfam" id="PF04909"/>
    </source>
</evidence>
<comment type="subcellular location">
    <subcellularLocation>
        <location evidence="1">Cell inner membrane</location>
        <topology evidence="1">Multi-pass membrane protein</topology>
    </subcellularLocation>
</comment>
<dbReference type="InterPro" id="IPR011853">
    <property type="entry name" value="TRAP_DctM-Dct_fused"/>
</dbReference>
<feature type="compositionally biased region" description="Basic and acidic residues" evidence="2">
    <location>
        <begin position="549"/>
        <end position="570"/>
    </location>
</feature>
<keyword evidence="7" id="KW-1185">Reference proteome</keyword>
<feature type="transmembrane region" description="Helical" evidence="3">
    <location>
        <begin position="167"/>
        <end position="194"/>
    </location>
</feature>
<dbReference type="SUPFAM" id="SSF51556">
    <property type="entry name" value="Metallo-dependent hydrolases"/>
    <property type="match status" value="1"/>
</dbReference>
<dbReference type="STRING" id="1123501.Wenmar_03170"/>
<feature type="compositionally biased region" description="Basic residues" evidence="2">
    <location>
        <begin position="619"/>
        <end position="633"/>
    </location>
</feature>
<feature type="transmembrane region" description="Helical" evidence="3">
    <location>
        <begin position="55"/>
        <end position="72"/>
    </location>
</feature>
<keyword evidence="3" id="KW-0812">Transmembrane</keyword>
<dbReference type="eggNOG" id="COG4666">
    <property type="taxonomic scope" value="Bacteria"/>
</dbReference>
<feature type="transmembrane region" description="Helical" evidence="3">
    <location>
        <begin position="266"/>
        <end position="292"/>
    </location>
</feature>
<name>A0A0D0NIL6_9RHOB</name>
<evidence type="ECO:0000256" key="1">
    <source>
        <dbReference type="RuleBase" id="RU369079"/>
    </source>
</evidence>
<accession>A0A0D0NIL6</accession>
<dbReference type="InterPro" id="IPR010656">
    <property type="entry name" value="DctM"/>
</dbReference>
<dbReference type="Pfam" id="PF06808">
    <property type="entry name" value="DctM"/>
    <property type="match status" value="1"/>
</dbReference>
<dbReference type="GO" id="GO:0005886">
    <property type="term" value="C:plasma membrane"/>
    <property type="evidence" value="ECO:0007669"/>
    <property type="project" value="UniProtKB-SubCell"/>
</dbReference>
<dbReference type="GO" id="GO:0016787">
    <property type="term" value="F:hydrolase activity"/>
    <property type="evidence" value="ECO:0007669"/>
    <property type="project" value="InterPro"/>
</dbReference>
<keyword evidence="1" id="KW-0997">Cell inner membrane</keyword>
<feature type="compositionally biased region" description="Basic residues" evidence="2">
    <location>
        <begin position="571"/>
        <end position="580"/>
    </location>
</feature>
<sequence length="988" mass="106930">MSDPTVPDAERMPSAIDRAYGRGATLLAGLMSLAAIAFALDVPRRIGLQLYTEQYLALILALTLGIAFLKSPRFPGPWRAIDALLAALGFGAAMYIAVRYPVLVNELVYRPLDGTIISVVLTLLATEAVRRATGWGLTLVVVGFLIYGLVGHLLPFGMSRQILPDRLFIYVAADTNGMIGLPLMVAATVVYAFILMGQVLEKSGGSAFFNDLSLALVGRAKGGAAKIAVVSSFLFGSVSGSAVANVVASGVVTIPMMKKAGYKPKVAAAVEALASTGGQLAPPIMGAAAFLMAEFLQISYATVVLAAVIPTLLYYGSIILYVHVHASANDLSIPADVEVPRAGEVLRDGWHFVLPFVILIWTLFWLNWRPELAALAAAASLAVLALFVPYRGERARVRDILAVLPGTGVAVVEIIAISAVAGIVIGVLNITGLSFSLTLSLVKLAEGSVFVLLLIAALVSIVLGMGMPTVGVYVLLASLIGPALIQAGLDPVASHMFLLYFGMLSMITPPVALASFTAASMARANPMGDRVPGGQDGLGRLSHPVHDRVRAGARHADRLGRDGVERDPRRCGRGLRHRRDLRLDVPPPRRGGAAGPRRARPRRAVADPPLSGDQPASQRPRHPRRSPAPRRHLAVGAGGEPIPHVTEFLKMKKIDAFNHIWPEKFFEALIAEIGTMTAITKRSGDVPMMTNLDRRFEVMDMFGPEYQQILSLASPPLEKFGAPDVAVKLGRIGSEEMAKLCQEHPDRFPGFIGTVPVTAPDRMVEECRHAVEDLGALGMQIFTNVEGRPMDLAEFEPLYEYMASAGKPLWLHPARAENFADYQSESRSEYEIWWTFGWPYETSAAMARLVFSKMFDKYPGLTVITHHAGGMVPFFEGRVGPGWDQMGKRTSDRDLSVARTSLKRPHLEYFKEFYADTASFGSRKAIEHAIEFFGEDRVVFASDAPFDPEGGPMYIRETIEIVDALDISEELRAKIYHGNIAALTGLKL</sequence>
<dbReference type="NCBIfam" id="TIGR02123">
    <property type="entry name" value="TRAP_fused"/>
    <property type="match status" value="1"/>
</dbReference>
<dbReference type="InterPro" id="IPR032466">
    <property type="entry name" value="Metal_Hydrolase"/>
</dbReference>
<evidence type="ECO:0000259" key="5">
    <source>
        <dbReference type="Pfam" id="PF06808"/>
    </source>
</evidence>
<dbReference type="Gene3D" id="3.20.20.140">
    <property type="entry name" value="Metal-dependent hydrolases"/>
    <property type="match status" value="1"/>
</dbReference>
<dbReference type="RefSeq" id="WP_254657729.1">
    <property type="nucleotide sequence ID" value="NZ_KN848374.1"/>
</dbReference>
<dbReference type="Proteomes" id="UP000035100">
    <property type="component" value="Unassembled WGS sequence"/>
</dbReference>
<organism evidence="6 7">
    <name type="scientific">Wenxinia marina DSM 24838</name>
    <dbReference type="NCBI Taxonomy" id="1123501"/>
    <lineage>
        <taxon>Bacteria</taxon>
        <taxon>Pseudomonadati</taxon>
        <taxon>Pseudomonadota</taxon>
        <taxon>Alphaproteobacteria</taxon>
        <taxon>Rhodobacterales</taxon>
        <taxon>Roseobacteraceae</taxon>
        <taxon>Wenxinia</taxon>
    </lineage>
</organism>
<dbReference type="EMBL" id="AONG01000016">
    <property type="protein sequence ID" value="KIQ68160.1"/>
    <property type="molecule type" value="Genomic_DNA"/>
</dbReference>
<feature type="domain" description="TRAP C4-dicarboxylate transport system permease DctM subunit" evidence="5">
    <location>
        <begin position="121"/>
        <end position="526"/>
    </location>
</feature>
<dbReference type="PANTHER" id="PTHR43849">
    <property type="entry name" value="BLL3936 PROTEIN"/>
    <property type="match status" value="1"/>
</dbReference>
<feature type="transmembrane region" description="Helical" evidence="3">
    <location>
        <begin position="298"/>
        <end position="322"/>
    </location>
</feature>
<reference evidence="6 7" key="1">
    <citation type="submission" date="2013-01" db="EMBL/GenBank/DDBJ databases">
        <authorList>
            <person name="Fiebig A."/>
            <person name="Goeker M."/>
            <person name="Klenk H.-P.P."/>
        </authorList>
    </citation>
    <scope>NUCLEOTIDE SEQUENCE [LARGE SCALE GENOMIC DNA]</scope>
    <source>
        <strain evidence="6 7">DSM 24838</strain>
    </source>
</reference>
<proteinExistence type="predicted"/>
<comment type="function">
    <text evidence="1">Part of the tripartite ATP-independent periplasmic (TRAP) transport system.</text>
</comment>
<feature type="transmembrane region" description="Helical" evidence="3">
    <location>
        <begin position="20"/>
        <end position="43"/>
    </location>
</feature>
<dbReference type="PANTHER" id="PTHR43849:SF2">
    <property type="entry name" value="BLL3936 PROTEIN"/>
    <property type="match status" value="1"/>
</dbReference>
<keyword evidence="1" id="KW-1003">Cell membrane</keyword>
<dbReference type="Pfam" id="PF04909">
    <property type="entry name" value="Amidohydro_2"/>
    <property type="match status" value="1"/>
</dbReference>
<feature type="transmembrane region" description="Helical" evidence="3">
    <location>
        <begin position="349"/>
        <end position="366"/>
    </location>
</feature>
<dbReference type="GO" id="GO:0022857">
    <property type="term" value="F:transmembrane transporter activity"/>
    <property type="evidence" value="ECO:0007669"/>
    <property type="project" value="UniProtKB-UniRule"/>
</dbReference>
<feature type="domain" description="Amidohydrolase-related" evidence="4">
    <location>
        <begin position="654"/>
        <end position="983"/>
    </location>
</feature>
<feature type="transmembrane region" description="Helical" evidence="3">
    <location>
        <begin position="233"/>
        <end position="254"/>
    </location>
</feature>
<evidence type="ECO:0000256" key="3">
    <source>
        <dbReference type="SAM" id="Phobius"/>
    </source>
</evidence>
<feature type="transmembrane region" description="Helical" evidence="3">
    <location>
        <begin position="132"/>
        <end position="155"/>
    </location>
</feature>
<feature type="compositionally biased region" description="Low complexity" evidence="2">
    <location>
        <begin position="606"/>
        <end position="618"/>
    </location>
</feature>
<comment type="caution">
    <text evidence="6">The sequence shown here is derived from an EMBL/GenBank/DDBJ whole genome shotgun (WGS) entry which is preliminary data.</text>
</comment>
<dbReference type="AlphaFoldDB" id="A0A0D0NIL6"/>
<feature type="transmembrane region" description="Helical" evidence="3">
    <location>
        <begin position="78"/>
        <end position="98"/>
    </location>
</feature>
<protein>
    <submittedName>
        <fullName evidence="6">TRAP transporter, 4TM/12TM fusion protein</fullName>
    </submittedName>
</protein>
<keyword evidence="1" id="KW-0813">Transport</keyword>
<dbReference type="InterPro" id="IPR006680">
    <property type="entry name" value="Amidohydro-rel"/>
</dbReference>
<evidence type="ECO:0000313" key="7">
    <source>
        <dbReference type="Proteomes" id="UP000035100"/>
    </source>
</evidence>
<evidence type="ECO:0000313" key="6">
    <source>
        <dbReference type="EMBL" id="KIQ68160.1"/>
    </source>
</evidence>
<evidence type="ECO:0000256" key="2">
    <source>
        <dbReference type="SAM" id="MobiDB-lite"/>
    </source>
</evidence>
<dbReference type="PATRIC" id="fig|1123501.6.peg.3292"/>
<feature type="transmembrane region" description="Helical" evidence="3">
    <location>
        <begin position="372"/>
        <end position="390"/>
    </location>
</feature>
<gene>
    <name evidence="6" type="ORF">Wenmar_03170</name>
</gene>
<feature type="transmembrane region" description="Helical" evidence="3">
    <location>
        <begin position="107"/>
        <end position="126"/>
    </location>
</feature>
<feature type="transmembrane region" description="Helical" evidence="3">
    <location>
        <begin position="402"/>
        <end position="430"/>
    </location>
</feature>
<keyword evidence="3" id="KW-1133">Transmembrane helix</keyword>